<accession>A0A1K1LBH7</accession>
<name>A0A1K1LBH7_9BACT</name>
<evidence type="ECO:0000313" key="1">
    <source>
        <dbReference type="EMBL" id="SFV72057.1"/>
    </source>
</evidence>
<dbReference type="RefSeq" id="WP_072331779.1">
    <property type="nucleotide sequence ID" value="NZ_LT630450.1"/>
</dbReference>
<dbReference type="Proteomes" id="UP000186323">
    <property type="component" value="Chromosome I"/>
</dbReference>
<keyword evidence="2" id="KW-1185">Reference proteome</keyword>
<gene>
    <name evidence="1" type="ORF">DESPIGER_0155</name>
</gene>
<organism evidence="1 2">
    <name type="scientific">Desulfovibrio piger</name>
    <dbReference type="NCBI Taxonomy" id="901"/>
    <lineage>
        <taxon>Bacteria</taxon>
        <taxon>Pseudomonadati</taxon>
        <taxon>Thermodesulfobacteriota</taxon>
        <taxon>Desulfovibrionia</taxon>
        <taxon>Desulfovibrionales</taxon>
        <taxon>Desulfovibrionaceae</taxon>
        <taxon>Desulfovibrio</taxon>
    </lineage>
</organism>
<dbReference type="KEGG" id="dpg:DESPIGER_0155"/>
<sequence>MSRERELEKFVKGAFFDGFLIGYDTGANDGALDSEEEKKELEKIARYGAGQYWKTRFMPRLQEYRRLMDRCFKEAFNNKKGGASNSSASTK</sequence>
<dbReference type="AlphaFoldDB" id="A0A1K1LBH7"/>
<protein>
    <submittedName>
        <fullName evidence="1">Uncharacterized protein</fullName>
    </submittedName>
</protein>
<evidence type="ECO:0000313" key="2">
    <source>
        <dbReference type="Proteomes" id="UP000186323"/>
    </source>
</evidence>
<reference evidence="2" key="1">
    <citation type="submission" date="2016-10" db="EMBL/GenBank/DDBJ databases">
        <authorList>
            <person name="Wegmann U."/>
        </authorList>
    </citation>
    <scope>NUCLEOTIDE SEQUENCE [LARGE SCALE GENOMIC DNA]</scope>
</reference>
<dbReference type="EMBL" id="LT630450">
    <property type="protein sequence ID" value="SFV72057.1"/>
    <property type="molecule type" value="Genomic_DNA"/>
</dbReference>
<proteinExistence type="predicted"/>